<sequence>MSQVVGIRDGHRYTITVTGRGGIATVDRIHRADCPCHTRPARPALSARVARRRKPGRTV</sequence>
<dbReference type="RefSeq" id="WP_371239677.1">
    <property type="nucleotide sequence ID" value="NZ_JAHWZY010000019.1"/>
</dbReference>
<evidence type="ECO:0000313" key="2">
    <source>
        <dbReference type="Proteomes" id="UP001567537"/>
    </source>
</evidence>
<keyword evidence="2" id="KW-1185">Reference proteome</keyword>
<gene>
    <name evidence="1" type="ORF">KYY02_19455</name>
</gene>
<name>A0ABV4J1H7_9ACTN</name>
<comment type="caution">
    <text evidence="1">The sequence shown here is derived from an EMBL/GenBank/DDBJ whole genome shotgun (WGS) entry which is preliminary data.</text>
</comment>
<protein>
    <submittedName>
        <fullName evidence="1">Uncharacterized protein</fullName>
    </submittedName>
</protein>
<evidence type="ECO:0000313" key="1">
    <source>
        <dbReference type="EMBL" id="MEZ3180785.1"/>
    </source>
</evidence>
<reference evidence="1 2" key="1">
    <citation type="journal article" date="2021" name="Res Sq">
        <title>Streptomyces Pimoensis sp. nov., Isolated From the Taklimakan Desert in Xinjiang, China.</title>
        <authorList>
            <person name="Zhang P."/>
            <person name="Luo X."/>
            <person name="Luo X."/>
            <person name="Liu Z."/>
            <person name="Xia Z."/>
            <person name="Wan C."/>
            <person name="zhang L."/>
        </authorList>
    </citation>
    <scope>NUCLEOTIDE SEQUENCE [LARGE SCALE GENOMIC DNA]</scope>
    <source>
        <strain evidence="1 2">TRM75549</strain>
    </source>
</reference>
<proteinExistence type="predicted"/>
<organism evidence="1 2">
    <name type="scientific">Streptomyces pimonensis</name>
    <dbReference type="NCBI Taxonomy" id="2860288"/>
    <lineage>
        <taxon>Bacteria</taxon>
        <taxon>Bacillati</taxon>
        <taxon>Actinomycetota</taxon>
        <taxon>Actinomycetes</taxon>
        <taxon>Kitasatosporales</taxon>
        <taxon>Streptomycetaceae</taxon>
        <taxon>Streptomyces</taxon>
    </lineage>
</organism>
<dbReference type="EMBL" id="JAHWZY010000019">
    <property type="protein sequence ID" value="MEZ3180785.1"/>
    <property type="molecule type" value="Genomic_DNA"/>
</dbReference>
<dbReference type="Proteomes" id="UP001567537">
    <property type="component" value="Unassembled WGS sequence"/>
</dbReference>
<accession>A0ABV4J1H7</accession>